<gene>
    <name evidence="1" type="ORF">A3D68_02035</name>
</gene>
<sequence length="78" mass="9175">MTTELKNILKRVEKWPKKRQEDATRALLEVEQNPLPRRTLLTKEQIKEVESVQRGIRAGKIKMLSDKQVKAMWKSFGL</sequence>
<name>A0A1F4XNH9_9BACT</name>
<organism evidence="1 2">
    <name type="scientific">Candidatus Adlerbacteria bacterium RIFCSPHIGHO2_02_FULL_52_17</name>
    <dbReference type="NCBI Taxonomy" id="1797240"/>
    <lineage>
        <taxon>Bacteria</taxon>
        <taxon>Candidatus Adleribacteriota</taxon>
    </lineage>
</organism>
<comment type="caution">
    <text evidence="1">The sequence shown here is derived from an EMBL/GenBank/DDBJ whole genome shotgun (WGS) entry which is preliminary data.</text>
</comment>
<evidence type="ECO:0000313" key="1">
    <source>
        <dbReference type="EMBL" id="OGC83227.1"/>
    </source>
</evidence>
<dbReference type="Proteomes" id="UP000177564">
    <property type="component" value="Unassembled WGS sequence"/>
</dbReference>
<evidence type="ECO:0000313" key="2">
    <source>
        <dbReference type="Proteomes" id="UP000177564"/>
    </source>
</evidence>
<protein>
    <submittedName>
        <fullName evidence="1">Uncharacterized protein</fullName>
    </submittedName>
</protein>
<dbReference type="EMBL" id="MEWU01000026">
    <property type="protein sequence ID" value="OGC83227.1"/>
    <property type="molecule type" value="Genomic_DNA"/>
</dbReference>
<accession>A0A1F4XNH9</accession>
<dbReference type="STRING" id="1797240.A3D68_02035"/>
<reference evidence="1 2" key="1">
    <citation type="journal article" date="2016" name="Nat. Commun.">
        <title>Thousands of microbial genomes shed light on interconnected biogeochemical processes in an aquifer system.</title>
        <authorList>
            <person name="Anantharaman K."/>
            <person name="Brown C.T."/>
            <person name="Hug L.A."/>
            <person name="Sharon I."/>
            <person name="Castelle C.J."/>
            <person name="Probst A.J."/>
            <person name="Thomas B.C."/>
            <person name="Singh A."/>
            <person name="Wilkins M.J."/>
            <person name="Karaoz U."/>
            <person name="Brodie E.L."/>
            <person name="Williams K.H."/>
            <person name="Hubbard S.S."/>
            <person name="Banfield J.F."/>
        </authorList>
    </citation>
    <scope>NUCLEOTIDE SEQUENCE [LARGE SCALE GENOMIC DNA]</scope>
</reference>
<dbReference type="AlphaFoldDB" id="A0A1F4XNH9"/>
<proteinExistence type="predicted"/>